<gene>
    <name evidence="1" type="ORF">DY000_02027776</name>
</gene>
<dbReference type="EMBL" id="QGKV02000299">
    <property type="protein sequence ID" value="KAF3595923.1"/>
    <property type="molecule type" value="Genomic_DNA"/>
</dbReference>
<evidence type="ECO:0000313" key="2">
    <source>
        <dbReference type="Proteomes" id="UP000266723"/>
    </source>
</evidence>
<sequence length="71" mass="7964">MQSKRKGPGPQSKHPFYLIFTRSLSVVSHEATPDQPMSVPWPLLPIAPAKEIRKLPDSLLEINSLYLQGLL</sequence>
<evidence type="ECO:0000313" key="1">
    <source>
        <dbReference type="EMBL" id="KAF3595923.1"/>
    </source>
</evidence>
<organism evidence="1 2">
    <name type="scientific">Brassica cretica</name>
    <name type="common">Mustard</name>
    <dbReference type="NCBI Taxonomy" id="69181"/>
    <lineage>
        <taxon>Eukaryota</taxon>
        <taxon>Viridiplantae</taxon>
        <taxon>Streptophyta</taxon>
        <taxon>Embryophyta</taxon>
        <taxon>Tracheophyta</taxon>
        <taxon>Spermatophyta</taxon>
        <taxon>Magnoliopsida</taxon>
        <taxon>eudicotyledons</taxon>
        <taxon>Gunneridae</taxon>
        <taxon>Pentapetalae</taxon>
        <taxon>rosids</taxon>
        <taxon>malvids</taxon>
        <taxon>Brassicales</taxon>
        <taxon>Brassicaceae</taxon>
        <taxon>Brassiceae</taxon>
        <taxon>Brassica</taxon>
    </lineage>
</organism>
<keyword evidence="2" id="KW-1185">Reference proteome</keyword>
<dbReference type="Proteomes" id="UP000266723">
    <property type="component" value="Unassembled WGS sequence"/>
</dbReference>
<reference evidence="1 2" key="1">
    <citation type="journal article" date="2020" name="BMC Genomics">
        <title>Intraspecific diversification of the crop wild relative Brassica cretica Lam. using demographic model selection.</title>
        <authorList>
            <person name="Kioukis A."/>
            <person name="Michalopoulou V.A."/>
            <person name="Briers L."/>
            <person name="Pirintsos S."/>
            <person name="Studholme D.J."/>
            <person name="Pavlidis P."/>
            <person name="Sarris P.F."/>
        </authorList>
    </citation>
    <scope>NUCLEOTIDE SEQUENCE [LARGE SCALE GENOMIC DNA]</scope>
    <source>
        <strain evidence="2">cv. PFS-1207/04</strain>
    </source>
</reference>
<accession>A0ABQ7EFB7</accession>
<name>A0ABQ7EFB7_BRACR</name>
<protein>
    <submittedName>
        <fullName evidence="1">Uncharacterized protein</fullName>
    </submittedName>
</protein>
<comment type="caution">
    <text evidence="1">The sequence shown here is derived from an EMBL/GenBank/DDBJ whole genome shotgun (WGS) entry which is preliminary data.</text>
</comment>
<proteinExistence type="predicted"/>